<protein>
    <submittedName>
        <fullName evidence="1">Uncharacterized protein</fullName>
    </submittedName>
</protein>
<accession>A0A2P6PTV6</accession>
<proteinExistence type="predicted"/>
<dbReference type="EMBL" id="PDCK01000044">
    <property type="protein sequence ID" value="PRQ25368.1"/>
    <property type="molecule type" value="Genomic_DNA"/>
</dbReference>
<reference evidence="1 2" key="1">
    <citation type="journal article" date="2018" name="Nat. Genet.">
        <title>The Rosa genome provides new insights in the design of modern roses.</title>
        <authorList>
            <person name="Bendahmane M."/>
        </authorList>
    </citation>
    <scope>NUCLEOTIDE SEQUENCE [LARGE SCALE GENOMIC DNA]</scope>
    <source>
        <strain evidence="2">cv. Old Blush</strain>
    </source>
</reference>
<gene>
    <name evidence="1" type="ORF">RchiOBHm_Chr6g0282931</name>
</gene>
<organism evidence="1 2">
    <name type="scientific">Rosa chinensis</name>
    <name type="common">China rose</name>
    <dbReference type="NCBI Taxonomy" id="74649"/>
    <lineage>
        <taxon>Eukaryota</taxon>
        <taxon>Viridiplantae</taxon>
        <taxon>Streptophyta</taxon>
        <taxon>Embryophyta</taxon>
        <taxon>Tracheophyta</taxon>
        <taxon>Spermatophyta</taxon>
        <taxon>Magnoliopsida</taxon>
        <taxon>eudicotyledons</taxon>
        <taxon>Gunneridae</taxon>
        <taxon>Pentapetalae</taxon>
        <taxon>rosids</taxon>
        <taxon>fabids</taxon>
        <taxon>Rosales</taxon>
        <taxon>Rosaceae</taxon>
        <taxon>Rosoideae</taxon>
        <taxon>Rosoideae incertae sedis</taxon>
        <taxon>Rosa</taxon>
    </lineage>
</organism>
<evidence type="ECO:0000313" key="2">
    <source>
        <dbReference type="Proteomes" id="UP000238479"/>
    </source>
</evidence>
<dbReference type="Gramene" id="PRQ25368">
    <property type="protein sequence ID" value="PRQ25368"/>
    <property type="gene ID" value="RchiOBHm_Chr6g0282931"/>
</dbReference>
<evidence type="ECO:0000313" key="1">
    <source>
        <dbReference type="EMBL" id="PRQ25368.1"/>
    </source>
</evidence>
<sequence length="62" mass="6984">MSNIVRSLVCIYYYNGIGPLHSVHSGFFFCFDDISASCDSFVQLSLMIIFELVSFPQPDPNT</sequence>
<dbReference type="AlphaFoldDB" id="A0A2P6PTV6"/>
<keyword evidence="2" id="KW-1185">Reference proteome</keyword>
<comment type="caution">
    <text evidence="1">The sequence shown here is derived from an EMBL/GenBank/DDBJ whole genome shotgun (WGS) entry which is preliminary data.</text>
</comment>
<dbReference type="Proteomes" id="UP000238479">
    <property type="component" value="Chromosome 6"/>
</dbReference>
<name>A0A2P6PTV6_ROSCH</name>